<dbReference type="CDD" id="cd11610">
    <property type="entry name" value="eIF2D_N"/>
    <property type="match status" value="1"/>
</dbReference>
<evidence type="ECO:0000259" key="8">
    <source>
        <dbReference type="Pfam" id="PF26292"/>
    </source>
</evidence>
<protein>
    <recommendedName>
        <fullName evidence="11">Eukaryotic translation initiation factor 2D</fullName>
    </recommendedName>
</protein>
<feature type="domain" description="Eukaryotic translation initiation factor 2D-like PUA RNA-binding" evidence="8">
    <location>
        <begin position="98"/>
        <end position="193"/>
    </location>
</feature>
<evidence type="ECO:0008006" key="11">
    <source>
        <dbReference type="Google" id="ProtNLM"/>
    </source>
</evidence>
<reference evidence="9" key="1">
    <citation type="submission" date="2020-11" db="EMBL/GenBank/DDBJ databases">
        <authorList>
            <consortium name="DOE Joint Genome Institute"/>
            <person name="Ahrendt S."/>
            <person name="Riley R."/>
            <person name="Andreopoulos W."/>
            <person name="Labutti K."/>
            <person name="Pangilinan J."/>
            <person name="Ruiz-Duenas F.J."/>
            <person name="Barrasa J.M."/>
            <person name="Sanchez-Garcia M."/>
            <person name="Camarero S."/>
            <person name="Miyauchi S."/>
            <person name="Serrano A."/>
            <person name="Linde D."/>
            <person name="Babiker R."/>
            <person name="Drula E."/>
            <person name="Ayuso-Fernandez I."/>
            <person name="Pacheco R."/>
            <person name="Padilla G."/>
            <person name="Ferreira P."/>
            <person name="Barriuso J."/>
            <person name="Kellner H."/>
            <person name="Castanera R."/>
            <person name="Alfaro M."/>
            <person name="Ramirez L."/>
            <person name="Pisabarro A.G."/>
            <person name="Kuo A."/>
            <person name="Tritt A."/>
            <person name="Lipzen A."/>
            <person name="He G."/>
            <person name="Yan M."/>
            <person name="Ng V."/>
            <person name="Cullen D."/>
            <person name="Martin F."/>
            <person name="Rosso M.-N."/>
            <person name="Henrissat B."/>
            <person name="Hibbett D."/>
            <person name="Martinez A.T."/>
            <person name="Grigoriev I.V."/>
        </authorList>
    </citation>
    <scope>NUCLEOTIDE SEQUENCE</scope>
    <source>
        <strain evidence="9">MF-IS2</strain>
    </source>
</reference>
<feature type="domain" description="eIF2D winged helix" evidence="6">
    <location>
        <begin position="272"/>
        <end position="386"/>
    </location>
</feature>
<gene>
    <name evidence="9" type="ORF">P691DRAFT_668180</name>
</gene>
<dbReference type="Gene3D" id="3.10.400.20">
    <property type="match status" value="1"/>
</dbReference>
<dbReference type="PANTHER" id="PTHR12217:SF4">
    <property type="entry name" value="EUKARYOTIC TRANSLATION INITIATION FACTOR 2D"/>
    <property type="match status" value="1"/>
</dbReference>
<dbReference type="InterPro" id="IPR048248">
    <property type="entry name" value="PUA_eIF2d-like"/>
</dbReference>
<dbReference type="CDD" id="cd21156">
    <property type="entry name" value="PUA_eIF2d-like"/>
    <property type="match status" value="1"/>
</dbReference>
<dbReference type="PANTHER" id="PTHR12217">
    <property type="entry name" value="EUKARYOTIC TRANSLATION INITIATION FACTOR 2D"/>
    <property type="match status" value="1"/>
</dbReference>
<feature type="domain" description="SUI1" evidence="4">
    <location>
        <begin position="564"/>
        <end position="611"/>
    </location>
</feature>
<feature type="region of interest" description="Disordered" evidence="3">
    <location>
        <begin position="199"/>
        <end position="261"/>
    </location>
</feature>
<dbReference type="SUPFAM" id="SSF47592">
    <property type="entry name" value="SWIB/MDM2 domain"/>
    <property type="match status" value="1"/>
</dbReference>
<proteinExistence type="predicted"/>
<dbReference type="SUPFAM" id="SSF88697">
    <property type="entry name" value="PUA domain-like"/>
    <property type="match status" value="1"/>
</dbReference>
<feature type="region of interest" description="Disordered" evidence="3">
    <location>
        <begin position="499"/>
        <end position="518"/>
    </location>
</feature>
<dbReference type="Pfam" id="PF01253">
    <property type="entry name" value="SUI1"/>
    <property type="match status" value="1"/>
</dbReference>
<keyword evidence="10" id="KW-1185">Reference proteome</keyword>
<dbReference type="InterPro" id="IPR048247">
    <property type="entry name" value="eIF2D_N"/>
</dbReference>
<dbReference type="Pfam" id="PF26292">
    <property type="entry name" value="PUA_elF2D"/>
    <property type="match status" value="1"/>
</dbReference>
<dbReference type="PROSITE" id="PS50890">
    <property type="entry name" value="PUA"/>
    <property type="match status" value="1"/>
</dbReference>
<feature type="coiled-coil region" evidence="2">
    <location>
        <begin position="402"/>
        <end position="433"/>
    </location>
</feature>
<evidence type="ECO:0000256" key="1">
    <source>
        <dbReference type="ARBA" id="ARBA00022490"/>
    </source>
</evidence>
<comment type="caution">
    <text evidence="9">The sequence shown here is derived from an EMBL/GenBank/DDBJ whole genome shotgun (WGS) entry which is preliminary data.</text>
</comment>
<accession>A0A9P6C4S1</accession>
<evidence type="ECO:0000313" key="10">
    <source>
        <dbReference type="Proteomes" id="UP000807342"/>
    </source>
</evidence>
<evidence type="ECO:0000259" key="6">
    <source>
        <dbReference type="Pfam" id="PF25304"/>
    </source>
</evidence>
<evidence type="ECO:0000256" key="3">
    <source>
        <dbReference type="SAM" id="MobiDB-lite"/>
    </source>
</evidence>
<name>A0A9P6C4S1_9AGAR</name>
<dbReference type="GO" id="GO:0001731">
    <property type="term" value="P:formation of translation preinitiation complex"/>
    <property type="evidence" value="ECO:0007669"/>
    <property type="project" value="InterPro"/>
</dbReference>
<dbReference type="InterPro" id="IPR058886">
    <property type="entry name" value="SWIB_eIF2D"/>
</dbReference>
<dbReference type="InterPro" id="IPR041366">
    <property type="entry name" value="Pre-PUA"/>
</dbReference>
<evidence type="ECO:0000259" key="7">
    <source>
        <dbReference type="Pfam" id="PF26291"/>
    </source>
</evidence>
<dbReference type="Pfam" id="PF26291">
    <property type="entry name" value="SWIB_eIF2D"/>
    <property type="match status" value="1"/>
</dbReference>
<dbReference type="Pfam" id="PF17832">
    <property type="entry name" value="Pre-PUA"/>
    <property type="match status" value="1"/>
</dbReference>
<keyword evidence="1" id="KW-0963">Cytoplasm</keyword>
<evidence type="ECO:0000259" key="5">
    <source>
        <dbReference type="Pfam" id="PF17832"/>
    </source>
</evidence>
<dbReference type="InterPro" id="IPR015947">
    <property type="entry name" value="PUA-like_sf"/>
</dbReference>
<dbReference type="Proteomes" id="UP000807342">
    <property type="component" value="Unassembled WGS sequence"/>
</dbReference>
<dbReference type="InterPro" id="IPR036877">
    <property type="entry name" value="SUI1_dom_sf"/>
</dbReference>
<feature type="domain" description="Pre-PUA" evidence="5">
    <location>
        <begin position="7"/>
        <end position="92"/>
    </location>
</feature>
<dbReference type="InterPro" id="IPR057429">
    <property type="entry name" value="WH_eIF2D"/>
</dbReference>
<dbReference type="InterPro" id="IPR039757">
    <property type="entry name" value="EIF2D"/>
</dbReference>
<dbReference type="GO" id="GO:0003743">
    <property type="term" value="F:translation initiation factor activity"/>
    <property type="evidence" value="ECO:0007669"/>
    <property type="project" value="InterPro"/>
</dbReference>
<dbReference type="InterPro" id="IPR036885">
    <property type="entry name" value="SWIB_MDM2_dom_sf"/>
</dbReference>
<evidence type="ECO:0000259" key="4">
    <source>
        <dbReference type="Pfam" id="PF01253"/>
    </source>
</evidence>
<evidence type="ECO:0000313" key="9">
    <source>
        <dbReference type="EMBL" id="KAF9449080.1"/>
    </source>
</evidence>
<dbReference type="EMBL" id="MU151141">
    <property type="protein sequence ID" value="KAF9449080.1"/>
    <property type="molecule type" value="Genomic_DNA"/>
</dbReference>
<organism evidence="9 10">
    <name type="scientific">Macrolepiota fuliginosa MF-IS2</name>
    <dbReference type="NCBI Taxonomy" id="1400762"/>
    <lineage>
        <taxon>Eukaryota</taxon>
        <taxon>Fungi</taxon>
        <taxon>Dikarya</taxon>
        <taxon>Basidiomycota</taxon>
        <taxon>Agaricomycotina</taxon>
        <taxon>Agaricomycetes</taxon>
        <taxon>Agaricomycetidae</taxon>
        <taxon>Agaricales</taxon>
        <taxon>Agaricineae</taxon>
        <taxon>Agaricaceae</taxon>
        <taxon>Macrolepiota</taxon>
    </lineage>
</organism>
<dbReference type="AlphaFoldDB" id="A0A9P6C4S1"/>
<evidence type="ECO:0000256" key="2">
    <source>
        <dbReference type="SAM" id="Coils"/>
    </source>
</evidence>
<dbReference type="InterPro" id="IPR001950">
    <property type="entry name" value="SUI1"/>
</dbReference>
<feature type="compositionally biased region" description="Low complexity" evidence="3">
    <location>
        <begin position="212"/>
        <end position="221"/>
    </location>
</feature>
<feature type="domain" description="eIF2D SWIB" evidence="7">
    <location>
        <begin position="445"/>
        <end position="500"/>
    </location>
</feature>
<dbReference type="Pfam" id="PF25304">
    <property type="entry name" value="WHD_eIF2D"/>
    <property type="match status" value="1"/>
</dbReference>
<dbReference type="OrthoDB" id="199771at2759"/>
<sequence length="670" mass="72466">MFKKPLGQLKTSAPIRASDRRKLKQRVVSAFSALPEDGDLLVPDGILTAKFLTYAKEPGTVYLDPTNGNPLWFTIGKGSDDLIPSVYTLWKLNNSNLLPSILTPAAVIPILVGGADLMIPGVITHTPAKLAQNQLVAIHHLSSTKNADGNLTRVVSPPLAVGRMAVSSEDLKVKSEADEKGKAVLVLHTWKDHLWEMGQKGDVPPDVPLALGAASQAASEEGSGEDGSEGQDGVNQGEGGDEDQEDQGEHGPATEDADLTPKIAYTPQEITDLLTKSLIHTIATQLSSLTHASFPIPASQLYATYILPSRPAYPTSILLPSVVSSQSADAVDVEDIHIDPSEITIKASTHKSLTTFLKAAEKLSLLALKATKQKSGGGDVLVTGVNAQHADVVAYASGKRFVTIAEIEAKKAKRTAREEKEEEERERSAREVDVRQVWKPHLRSVAIFEDMGVSVSDVYTLTDIRTLLSNYFTSKQLINKRDPAYINLNPPLLACLSSKTTSEPKKGGKGGKTATADQGVVAENQPPLEFMKRDEMMKKVVEQMQSWYEVKVEGRDPVTSKGEIKPIQVEVRYKQGGRRGTTAITGFEPFLVIDADDMAEDLRKICAGSSSGQFELPNFITFELRLTAVCHGFLRPAVLKMMNYANLACVHMSFALPLGALPGCSCWTPG</sequence>
<keyword evidence="2" id="KW-0175">Coiled coil</keyword>
<dbReference type="SUPFAM" id="SSF55159">
    <property type="entry name" value="eIF1-like"/>
    <property type="match status" value="1"/>
</dbReference>